<dbReference type="GO" id="GO:0016020">
    <property type="term" value="C:membrane"/>
    <property type="evidence" value="ECO:0007669"/>
    <property type="project" value="TreeGrafter"/>
</dbReference>
<dbReference type="Gene3D" id="3.10.120.10">
    <property type="entry name" value="Cytochrome b5-like heme/steroid binding domain"/>
    <property type="match status" value="1"/>
</dbReference>
<accession>A0AAN7P2Z8</accession>
<dbReference type="PANTHER" id="PTHR10281:SF4">
    <property type="entry name" value="NEUFERRICIN"/>
    <property type="match status" value="1"/>
</dbReference>
<dbReference type="SMART" id="SM01117">
    <property type="entry name" value="Cyt-b5"/>
    <property type="match status" value="1"/>
</dbReference>
<evidence type="ECO:0000313" key="3">
    <source>
        <dbReference type="EMBL" id="KAK4875397.1"/>
    </source>
</evidence>
<dbReference type="EMBL" id="JARPUR010000005">
    <property type="protein sequence ID" value="KAK4875397.1"/>
    <property type="molecule type" value="Genomic_DNA"/>
</dbReference>
<keyword evidence="4" id="KW-1185">Reference proteome</keyword>
<proteinExistence type="inferred from homology"/>
<evidence type="ECO:0000256" key="1">
    <source>
        <dbReference type="ARBA" id="ARBA00038357"/>
    </source>
</evidence>
<dbReference type="InterPro" id="IPR050577">
    <property type="entry name" value="MAPR/NEUFC/NENF-like"/>
</dbReference>
<dbReference type="GO" id="GO:0012505">
    <property type="term" value="C:endomembrane system"/>
    <property type="evidence" value="ECO:0007669"/>
    <property type="project" value="TreeGrafter"/>
</dbReference>
<dbReference type="InterPro" id="IPR001199">
    <property type="entry name" value="Cyt_B5-like_heme/steroid-bd"/>
</dbReference>
<comment type="similarity">
    <text evidence="1">Belongs to the cytochrome b5 family. MAPR subfamily.</text>
</comment>
<reference evidence="4" key="1">
    <citation type="submission" date="2023-01" db="EMBL/GenBank/DDBJ databases">
        <title>Key to firefly adult light organ development and bioluminescence: homeobox transcription factors regulate luciferase expression and transportation to peroxisome.</title>
        <authorList>
            <person name="Fu X."/>
        </authorList>
    </citation>
    <scope>NUCLEOTIDE SEQUENCE [LARGE SCALE GENOMIC DNA]</scope>
</reference>
<dbReference type="FunFam" id="3.10.120.10:FF:000003">
    <property type="entry name" value="membrane-associated progesterone receptor component 1"/>
    <property type="match status" value="1"/>
</dbReference>
<dbReference type="PANTHER" id="PTHR10281">
    <property type="entry name" value="MEMBRANE-ASSOCIATED PROGESTERONE RECEPTOR COMPONENT-RELATED"/>
    <property type="match status" value="1"/>
</dbReference>
<protein>
    <recommendedName>
        <fullName evidence="2">Cytochrome b5 heme-binding domain-containing protein</fullName>
    </recommendedName>
</protein>
<name>A0AAN7P2Z8_9COLE</name>
<organism evidence="3 4">
    <name type="scientific">Aquatica leii</name>
    <dbReference type="NCBI Taxonomy" id="1421715"/>
    <lineage>
        <taxon>Eukaryota</taxon>
        <taxon>Metazoa</taxon>
        <taxon>Ecdysozoa</taxon>
        <taxon>Arthropoda</taxon>
        <taxon>Hexapoda</taxon>
        <taxon>Insecta</taxon>
        <taxon>Pterygota</taxon>
        <taxon>Neoptera</taxon>
        <taxon>Endopterygota</taxon>
        <taxon>Coleoptera</taxon>
        <taxon>Polyphaga</taxon>
        <taxon>Elateriformia</taxon>
        <taxon>Elateroidea</taxon>
        <taxon>Lampyridae</taxon>
        <taxon>Luciolinae</taxon>
        <taxon>Aquatica</taxon>
    </lineage>
</organism>
<sequence>MTFYQVCFSIFILTLGLLLSVYNEYFITILNNLLNKSSNNDILLTPSQLQEFNGISKPELYLTILGNVFDVTKGSKHYGPEGSYNIFVGRDASRSFITGKFQASDATDDVSGLSKKDLLALENWISFFTREYTKVGKLIGKYYDNTGSETLYYKEIKGMIKEALNDKENEKIENFRFPPCNVEWDMQQGTRVWCTRRSGGIERSWIGHPRKLYEPGSDSFRCACVKTEDLGLGNLEEYDGCAPNFDSCYLKNA</sequence>
<dbReference type="Pfam" id="PF00173">
    <property type="entry name" value="Cyt-b5"/>
    <property type="match status" value="1"/>
</dbReference>
<feature type="domain" description="Cytochrome b5 heme-binding" evidence="2">
    <location>
        <begin position="44"/>
        <end position="139"/>
    </location>
</feature>
<comment type="caution">
    <text evidence="3">The sequence shown here is derived from an EMBL/GenBank/DDBJ whole genome shotgun (WGS) entry which is preliminary data.</text>
</comment>
<dbReference type="SUPFAM" id="SSF55856">
    <property type="entry name" value="Cytochrome b5-like heme/steroid binding domain"/>
    <property type="match status" value="1"/>
</dbReference>
<evidence type="ECO:0000259" key="2">
    <source>
        <dbReference type="SMART" id="SM01117"/>
    </source>
</evidence>
<gene>
    <name evidence="3" type="ORF">RN001_011819</name>
</gene>
<dbReference type="Proteomes" id="UP001353858">
    <property type="component" value="Unassembled WGS sequence"/>
</dbReference>
<dbReference type="AlphaFoldDB" id="A0AAN7P2Z8"/>
<dbReference type="InterPro" id="IPR036400">
    <property type="entry name" value="Cyt_B5-like_heme/steroid_sf"/>
</dbReference>
<evidence type="ECO:0000313" key="4">
    <source>
        <dbReference type="Proteomes" id="UP001353858"/>
    </source>
</evidence>